<reference evidence="1" key="1">
    <citation type="submission" date="2022-01" db="EMBL/GenBank/DDBJ databases">
        <authorList>
            <person name="Criscuolo A."/>
        </authorList>
    </citation>
    <scope>NUCLEOTIDE SEQUENCE</scope>
    <source>
        <strain evidence="1">CIP111893</strain>
    </source>
</reference>
<sequence>MGERSNCSIERLGSVVAQELPFVTLEVNGKLIRVPAMKVAPLAKLGDKLKWNGSIWDLVD</sequence>
<keyword evidence="2" id="KW-1185">Reference proteome</keyword>
<accession>A0ABN8G2G8</accession>
<name>A0ABN8G2G8_9BACL</name>
<evidence type="ECO:0000313" key="2">
    <source>
        <dbReference type="Proteomes" id="UP000838686"/>
    </source>
</evidence>
<dbReference type="Proteomes" id="UP000838686">
    <property type="component" value="Unassembled WGS sequence"/>
</dbReference>
<dbReference type="RefSeq" id="WP_236339143.1">
    <property type="nucleotide sequence ID" value="NZ_CAKMMF010000004.1"/>
</dbReference>
<organism evidence="1 2">
    <name type="scientific">Paenibacillus plantiphilus</name>
    <dbReference type="NCBI Taxonomy" id="2905650"/>
    <lineage>
        <taxon>Bacteria</taxon>
        <taxon>Bacillati</taxon>
        <taxon>Bacillota</taxon>
        <taxon>Bacilli</taxon>
        <taxon>Bacillales</taxon>
        <taxon>Paenibacillaceae</taxon>
        <taxon>Paenibacillus</taxon>
    </lineage>
</organism>
<protein>
    <recommendedName>
        <fullName evidence="3">Copper amine oxidase-like N-terminal domain-containing protein</fullName>
    </recommendedName>
</protein>
<evidence type="ECO:0008006" key="3">
    <source>
        <dbReference type="Google" id="ProtNLM"/>
    </source>
</evidence>
<proteinExistence type="predicted"/>
<comment type="caution">
    <text evidence="1">The sequence shown here is derived from an EMBL/GenBank/DDBJ whole genome shotgun (WGS) entry which is preliminary data.</text>
</comment>
<evidence type="ECO:0000313" key="1">
    <source>
        <dbReference type="EMBL" id="CAH1197573.1"/>
    </source>
</evidence>
<gene>
    <name evidence="1" type="ORF">PAECIP111893_00826</name>
</gene>
<dbReference type="EMBL" id="CAKMMF010000004">
    <property type="protein sequence ID" value="CAH1197573.1"/>
    <property type="molecule type" value="Genomic_DNA"/>
</dbReference>